<dbReference type="EMBL" id="LXQA010042789">
    <property type="protein sequence ID" value="MCI00299.1"/>
    <property type="molecule type" value="Genomic_DNA"/>
</dbReference>
<keyword evidence="4" id="KW-0804">Transcription</keyword>
<proteinExistence type="predicted"/>
<dbReference type="SUPFAM" id="SSF101936">
    <property type="entry name" value="DNA-binding pseudobarrel domain"/>
    <property type="match status" value="1"/>
</dbReference>
<reference evidence="6 7" key="1">
    <citation type="journal article" date="2018" name="Front. Plant Sci.">
        <title>Red Clover (Trifolium pratense) and Zigzag Clover (T. medium) - A Picture of Genomic Similarities and Differences.</title>
        <authorList>
            <person name="Dluhosova J."/>
            <person name="Istvanek J."/>
            <person name="Nedelnik J."/>
            <person name="Repkova J."/>
        </authorList>
    </citation>
    <scope>NUCLEOTIDE SEQUENCE [LARGE SCALE GENOMIC DNA]</scope>
    <source>
        <strain evidence="7">cv. 10/8</strain>
        <tissue evidence="6">Leaf</tissue>
    </source>
</reference>
<accession>A0A392NME4</accession>
<dbReference type="Proteomes" id="UP000265520">
    <property type="component" value="Unassembled WGS sequence"/>
</dbReference>
<keyword evidence="5" id="KW-0539">Nucleus</keyword>
<comment type="caution">
    <text evidence="6">The sequence shown here is derived from an EMBL/GenBank/DDBJ whole genome shotgun (WGS) entry which is preliminary data.</text>
</comment>
<dbReference type="GO" id="GO:0003677">
    <property type="term" value="F:DNA binding"/>
    <property type="evidence" value="ECO:0007669"/>
    <property type="project" value="UniProtKB-KW"/>
</dbReference>
<keyword evidence="7" id="KW-1185">Reference proteome</keyword>
<name>A0A392NME4_9FABA</name>
<sequence length="153" mass="16762">NPPLRHLLARGGSHCGIGSSMLNAYSPASSRPKSLVRSYVKELTLYDIHSGTLYLPWYGFDQSAFAFVFSDLILVDNAGSHYKCTLKFGVDAVGELACKVSGGWFDLCTAHGVVEGDRAKFSVAHYSASNVMYVCIYPRIGVEAYLNRSVVER</sequence>
<comment type="subcellular location">
    <subcellularLocation>
        <location evidence="1">Nucleus</location>
    </subcellularLocation>
</comment>
<evidence type="ECO:0000256" key="1">
    <source>
        <dbReference type="ARBA" id="ARBA00004123"/>
    </source>
</evidence>
<dbReference type="InterPro" id="IPR015300">
    <property type="entry name" value="DNA-bd_pseudobarrel_sf"/>
</dbReference>
<protein>
    <submittedName>
        <fullName evidence="6">Kinesin motor domain protein</fullName>
    </submittedName>
</protein>
<evidence type="ECO:0000256" key="3">
    <source>
        <dbReference type="ARBA" id="ARBA00023125"/>
    </source>
</evidence>
<keyword evidence="3" id="KW-0238">DNA-binding</keyword>
<organism evidence="6 7">
    <name type="scientific">Trifolium medium</name>
    <dbReference type="NCBI Taxonomy" id="97028"/>
    <lineage>
        <taxon>Eukaryota</taxon>
        <taxon>Viridiplantae</taxon>
        <taxon>Streptophyta</taxon>
        <taxon>Embryophyta</taxon>
        <taxon>Tracheophyta</taxon>
        <taxon>Spermatophyta</taxon>
        <taxon>Magnoliopsida</taxon>
        <taxon>eudicotyledons</taxon>
        <taxon>Gunneridae</taxon>
        <taxon>Pentapetalae</taxon>
        <taxon>rosids</taxon>
        <taxon>fabids</taxon>
        <taxon>Fabales</taxon>
        <taxon>Fabaceae</taxon>
        <taxon>Papilionoideae</taxon>
        <taxon>50 kb inversion clade</taxon>
        <taxon>NPAAA clade</taxon>
        <taxon>Hologalegina</taxon>
        <taxon>IRL clade</taxon>
        <taxon>Trifolieae</taxon>
        <taxon>Trifolium</taxon>
    </lineage>
</organism>
<keyword evidence="2" id="KW-0805">Transcription regulation</keyword>
<evidence type="ECO:0000313" key="7">
    <source>
        <dbReference type="Proteomes" id="UP000265520"/>
    </source>
</evidence>
<evidence type="ECO:0000313" key="6">
    <source>
        <dbReference type="EMBL" id="MCI00299.1"/>
    </source>
</evidence>
<dbReference type="GO" id="GO:0005634">
    <property type="term" value="C:nucleus"/>
    <property type="evidence" value="ECO:0007669"/>
    <property type="project" value="UniProtKB-SubCell"/>
</dbReference>
<feature type="non-terminal residue" evidence="6">
    <location>
        <position position="1"/>
    </location>
</feature>
<evidence type="ECO:0000256" key="5">
    <source>
        <dbReference type="ARBA" id="ARBA00023242"/>
    </source>
</evidence>
<evidence type="ECO:0000256" key="4">
    <source>
        <dbReference type="ARBA" id="ARBA00023163"/>
    </source>
</evidence>
<dbReference type="AlphaFoldDB" id="A0A392NME4"/>
<evidence type="ECO:0000256" key="2">
    <source>
        <dbReference type="ARBA" id="ARBA00023015"/>
    </source>
</evidence>